<dbReference type="EMBL" id="PQFF01000122">
    <property type="protein sequence ID" value="RHZ80837.1"/>
    <property type="molecule type" value="Genomic_DNA"/>
</dbReference>
<comment type="caution">
    <text evidence="1">The sequence shown here is derived from an EMBL/GenBank/DDBJ whole genome shotgun (WGS) entry which is preliminary data.</text>
</comment>
<organism evidence="1 2">
    <name type="scientific">Diversispora epigaea</name>
    <dbReference type="NCBI Taxonomy" id="1348612"/>
    <lineage>
        <taxon>Eukaryota</taxon>
        <taxon>Fungi</taxon>
        <taxon>Fungi incertae sedis</taxon>
        <taxon>Mucoromycota</taxon>
        <taxon>Glomeromycotina</taxon>
        <taxon>Glomeromycetes</taxon>
        <taxon>Diversisporales</taxon>
        <taxon>Diversisporaceae</taxon>
        <taxon>Diversispora</taxon>
    </lineage>
</organism>
<protein>
    <submittedName>
        <fullName evidence="1">Uncharacterized protein</fullName>
    </submittedName>
</protein>
<proteinExistence type="predicted"/>
<accession>A0A397J0F0</accession>
<name>A0A397J0F0_9GLOM</name>
<evidence type="ECO:0000313" key="2">
    <source>
        <dbReference type="Proteomes" id="UP000266861"/>
    </source>
</evidence>
<sequence length="125" mass="14928">MNTCLYYRYCASCCINNLSFENLTCPKNCLPGDYDEMWEECLPGDYDEIKRCATEIIQRAFRSWMRTRTTGYHSMALPVQWNNHKKMLWISIMDLAISQTKNLMSNTQKYHYYPLNCKEIVWIIV</sequence>
<gene>
    <name evidence="1" type="ORF">Glove_131g34</name>
</gene>
<dbReference type="Proteomes" id="UP000266861">
    <property type="component" value="Unassembled WGS sequence"/>
</dbReference>
<dbReference type="AlphaFoldDB" id="A0A397J0F0"/>
<keyword evidence="2" id="KW-1185">Reference proteome</keyword>
<reference evidence="1 2" key="1">
    <citation type="submission" date="2018-08" db="EMBL/GenBank/DDBJ databases">
        <title>Genome and evolution of the arbuscular mycorrhizal fungus Diversispora epigaea (formerly Glomus versiforme) and its bacterial endosymbionts.</title>
        <authorList>
            <person name="Sun X."/>
            <person name="Fei Z."/>
            <person name="Harrison M."/>
        </authorList>
    </citation>
    <scope>NUCLEOTIDE SEQUENCE [LARGE SCALE GENOMIC DNA]</scope>
    <source>
        <strain evidence="1 2">IT104</strain>
    </source>
</reference>
<evidence type="ECO:0000313" key="1">
    <source>
        <dbReference type="EMBL" id="RHZ80837.1"/>
    </source>
</evidence>